<sequence>MNVTVFRSWKRVAATLTSALLATALIAAPAQAAPHPAGTFTTTINGDSTDVYHPRTGTRLPVVLLLQGANVDKANYSSYAAALASYGFVVAVPNHSRSIFGTSGLFPEGAQAGWTVSWATAQDTDPASPLYRRIDETTLLLAGHSFGAAAALGLSTGACGFPFCPAPVTTPAELKAVVTYGGNNVNGDTPVPVANTVPVAYVQGLADGVATPAEGRATYDVTTGTPKAFITLTGANHYGITDTQNPAGAAPDPSAQTLPQRTGVQTIARWSARWFQAQTGDPLASAYVYTVGDLLDPNVTVTATR</sequence>
<dbReference type="Pfam" id="PF07224">
    <property type="entry name" value="Chlorophyllase"/>
    <property type="match status" value="1"/>
</dbReference>
<organism evidence="2 3">
    <name type="scientific">Actinoplanes derwentensis</name>
    <dbReference type="NCBI Taxonomy" id="113562"/>
    <lineage>
        <taxon>Bacteria</taxon>
        <taxon>Bacillati</taxon>
        <taxon>Actinomycetota</taxon>
        <taxon>Actinomycetes</taxon>
        <taxon>Micromonosporales</taxon>
        <taxon>Micromonosporaceae</taxon>
        <taxon>Actinoplanes</taxon>
    </lineage>
</organism>
<protein>
    <submittedName>
        <fullName evidence="2">Alpha/beta hydrolase family protein</fullName>
    </submittedName>
</protein>
<name>A0A1H1QDK9_9ACTN</name>
<dbReference type="AlphaFoldDB" id="A0A1H1QDK9"/>
<feature type="chain" id="PRO_5009257648" evidence="1">
    <location>
        <begin position="33"/>
        <end position="305"/>
    </location>
</feature>
<dbReference type="EMBL" id="LT629758">
    <property type="protein sequence ID" value="SDS21505.1"/>
    <property type="molecule type" value="Genomic_DNA"/>
</dbReference>
<keyword evidence="3" id="KW-1185">Reference proteome</keyword>
<dbReference type="Proteomes" id="UP000198688">
    <property type="component" value="Chromosome I"/>
</dbReference>
<evidence type="ECO:0000256" key="1">
    <source>
        <dbReference type="SAM" id="SignalP"/>
    </source>
</evidence>
<dbReference type="InterPro" id="IPR017395">
    <property type="entry name" value="Chlorophyllase-like"/>
</dbReference>
<feature type="signal peptide" evidence="1">
    <location>
        <begin position="1"/>
        <end position="32"/>
    </location>
</feature>
<dbReference type="SUPFAM" id="SSF53474">
    <property type="entry name" value="alpha/beta-Hydrolases"/>
    <property type="match status" value="1"/>
</dbReference>
<dbReference type="STRING" id="113562.SAMN04489716_0275"/>
<dbReference type="OrthoDB" id="9814760at2"/>
<dbReference type="Gene3D" id="3.40.50.1820">
    <property type="entry name" value="alpha/beta hydrolase"/>
    <property type="match status" value="1"/>
</dbReference>
<gene>
    <name evidence="2" type="ORF">SAMN04489716_0275</name>
</gene>
<evidence type="ECO:0000313" key="2">
    <source>
        <dbReference type="EMBL" id="SDS21505.1"/>
    </source>
</evidence>
<dbReference type="ESTHER" id="9actn-a0a1h1qdk9">
    <property type="family name" value="Chlorophyllase"/>
</dbReference>
<keyword evidence="2" id="KW-0378">Hydrolase</keyword>
<dbReference type="PANTHER" id="PTHR33428">
    <property type="entry name" value="CHLOROPHYLLASE-2, CHLOROPLASTIC"/>
    <property type="match status" value="1"/>
</dbReference>
<reference evidence="2 3" key="1">
    <citation type="submission" date="2016-10" db="EMBL/GenBank/DDBJ databases">
        <authorList>
            <person name="de Groot N.N."/>
        </authorList>
    </citation>
    <scope>NUCLEOTIDE SEQUENCE [LARGE SCALE GENOMIC DNA]</scope>
    <source>
        <strain evidence="2 3">DSM 43941</strain>
    </source>
</reference>
<proteinExistence type="predicted"/>
<keyword evidence="1" id="KW-0732">Signal</keyword>
<accession>A0A1H1QDK9</accession>
<dbReference type="GO" id="GO:0016787">
    <property type="term" value="F:hydrolase activity"/>
    <property type="evidence" value="ECO:0007669"/>
    <property type="project" value="UniProtKB-KW"/>
</dbReference>
<dbReference type="InterPro" id="IPR029058">
    <property type="entry name" value="AB_hydrolase_fold"/>
</dbReference>
<dbReference type="RefSeq" id="WP_157751079.1">
    <property type="nucleotide sequence ID" value="NZ_BOMJ01000004.1"/>
</dbReference>
<evidence type="ECO:0000313" key="3">
    <source>
        <dbReference type="Proteomes" id="UP000198688"/>
    </source>
</evidence>
<dbReference type="PANTHER" id="PTHR33428:SF14">
    <property type="entry name" value="CARBOXYLESTERASE TYPE B DOMAIN-CONTAINING PROTEIN"/>
    <property type="match status" value="1"/>
</dbReference>